<evidence type="ECO:0000256" key="3">
    <source>
        <dbReference type="ARBA" id="ARBA00022833"/>
    </source>
</evidence>
<dbReference type="Pfam" id="PF05495">
    <property type="entry name" value="zf-CHY"/>
    <property type="match status" value="1"/>
</dbReference>
<dbReference type="PATRIC" id="fig|471514.4.peg.2711"/>
<dbReference type="OrthoDB" id="121064at2"/>
<evidence type="ECO:0000256" key="2">
    <source>
        <dbReference type="ARBA" id="ARBA00022771"/>
    </source>
</evidence>
<comment type="caution">
    <text evidence="5">The sequence shown here is derived from an EMBL/GenBank/DDBJ whole genome shotgun (WGS) entry which is preliminary data.</text>
</comment>
<reference evidence="5 6" key="1">
    <citation type="submission" date="2015-09" db="EMBL/GenBank/DDBJ databases">
        <title>Draft genome sequence of Alicyclobacillus ferrooxydans DSM 22381.</title>
        <authorList>
            <person name="Hemp J."/>
        </authorList>
    </citation>
    <scope>NUCLEOTIDE SEQUENCE [LARGE SCALE GENOMIC DNA]</scope>
    <source>
        <strain evidence="5 6">TC-34</strain>
    </source>
</reference>
<keyword evidence="1" id="KW-0479">Metal-binding</keyword>
<feature type="domain" description="CHY-type" evidence="4">
    <location>
        <begin position="14"/>
        <end position="95"/>
    </location>
</feature>
<sequence>MERIVHGVKVKGLQVDPETRCEHYAADVDIIAIKFACCDTYYPCRECHDALRDHDAKTWKPAEFGEKAVLCGHCGRELTIEEYLRSDSRCPECHAPFNPRCSFHYHSYFDVPSEA</sequence>
<organism evidence="5 6">
    <name type="scientific">Alicyclobacillus ferrooxydans</name>
    <dbReference type="NCBI Taxonomy" id="471514"/>
    <lineage>
        <taxon>Bacteria</taxon>
        <taxon>Bacillati</taxon>
        <taxon>Bacillota</taxon>
        <taxon>Bacilli</taxon>
        <taxon>Bacillales</taxon>
        <taxon>Alicyclobacillaceae</taxon>
        <taxon>Alicyclobacillus</taxon>
    </lineage>
</organism>
<dbReference type="SUPFAM" id="SSF161219">
    <property type="entry name" value="CHY zinc finger-like"/>
    <property type="match status" value="1"/>
</dbReference>
<protein>
    <recommendedName>
        <fullName evidence="4">CHY-type domain-containing protein</fullName>
    </recommendedName>
</protein>
<dbReference type="GO" id="GO:0045041">
    <property type="term" value="P:protein import into mitochondrial intermembrane space"/>
    <property type="evidence" value="ECO:0007669"/>
    <property type="project" value="TreeGrafter"/>
</dbReference>
<dbReference type="PANTHER" id="PTHR28082:SF1">
    <property type="entry name" value="HELPER OF TIM PROTEIN 13"/>
    <property type="match status" value="1"/>
</dbReference>
<dbReference type="STRING" id="471514.AN477_04345"/>
<dbReference type="AlphaFoldDB" id="A0A0P9CQ63"/>
<evidence type="ECO:0000259" key="4">
    <source>
        <dbReference type="PROSITE" id="PS51266"/>
    </source>
</evidence>
<dbReference type="PIRSF" id="PIRSF017292">
    <property type="entry name" value="UCP017292_Znf_CHY"/>
    <property type="match status" value="1"/>
</dbReference>
<dbReference type="InterPro" id="IPR037274">
    <property type="entry name" value="Znf_CHY_sf"/>
</dbReference>
<dbReference type="PANTHER" id="PTHR28082">
    <property type="entry name" value="ZINC FINGER PROTEIN"/>
    <property type="match status" value="1"/>
</dbReference>
<keyword evidence="6" id="KW-1185">Reference proteome</keyword>
<dbReference type="InterPro" id="IPR008913">
    <property type="entry name" value="Znf_CHY"/>
</dbReference>
<dbReference type="EMBL" id="LJCO01000017">
    <property type="protein sequence ID" value="KPV45001.1"/>
    <property type="molecule type" value="Genomic_DNA"/>
</dbReference>
<evidence type="ECO:0000313" key="5">
    <source>
        <dbReference type="EMBL" id="KPV45001.1"/>
    </source>
</evidence>
<dbReference type="GO" id="GO:0008270">
    <property type="term" value="F:zinc ion binding"/>
    <property type="evidence" value="ECO:0007669"/>
    <property type="project" value="UniProtKB-KW"/>
</dbReference>
<name>A0A0P9CQ63_9BACL</name>
<proteinExistence type="predicted"/>
<evidence type="ECO:0000313" key="6">
    <source>
        <dbReference type="Proteomes" id="UP000050482"/>
    </source>
</evidence>
<keyword evidence="3" id="KW-0862">Zinc</keyword>
<dbReference type="Proteomes" id="UP000050482">
    <property type="component" value="Unassembled WGS sequence"/>
</dbReference>
<dbReference type="PROSITE" id="PS51266">
    <property type="entry name" value="ZF_CHY"/>
    <property type="match status" value="1"/>
</dbReference>
<evidence type="ECO:0000256" key="1">
    <source>
        <dbReference type="ARBA" id="ARBA00022723"/>
    </source>
</evidence>
<dbReference type="InterPro" id="IPR052604">
    <property type="entry name" value="Mito_Tim_assembly_helper"/>
</dbReference>
<dbReference type="RefSeq" id="WP_054967956.1">
    <property type="nucleotide sequence ID" value="NZ_LJCO01000017.1"/>
</dbReference>
<keyword evidence="2" id="KW-0863">Zinc-finger</keyword>
<gene>
    <name evidence="5" type="ORF">AN477_04345</name>
</gene>
<dbReference type="InterPro" id="IPR016694">
    <property type="entry name" value="UCP017292"/>
</dbReference>
<accession>A0A0P9CQ63</accession>